<reference evidence="2" key="1">
    <citation type="journal article" date="2015" name="Nature">
        <title>Complex archaea that bridge the gap between prokaryotes and eukaryotes.</title>
        <authorList>
            <person name="Spang A."/>
            <person name="Saw J.H."/>
            <person name="Jorgensen S.L."/>
            <person name="Zaremba-Niedzwiedzka K."/>
            <person name="Martijn J."/>
            <person name="Lind A.E."/>
            <person name="van Eijk R."/>
            <person name="Schleper C."/>
            <person name="Guy L."/>
            <person name="Ettema T.J."/>
        </authorList>
    </citation>
    <scope>NUCLEOTIDE SEQUENCE</scope>
</reference>
<evidence type="ECO:0000313" key="2">
    <source>
        <dbReference type="EMBL" id="KKL56885.1"/>
    </source>
</evidence>
<protein>
    <submittedName>
        <fullName evidence="2">Uncharacterized protein</fullName>
    </submittedName>
</protein>
<comment type="caution">
    <text evidence="2">The sequence shown here is derived from an EMBL/GenBank/DDBJ whole genome shotgun (WGS) entry which is preliminary data.</text>
</comment>
<name>A0A0F9FI14_9ZZZZ</name>
<accession>A0A0F9FI14</accession>
<organism evidence="2">
    <name type="scientific">marine sediment metagenome</name>
    <dbReference type="NCBI Taxonomy" id="412755"/>
    <lineage>
        <taxon>unclassified sequences</taxon>
        <taxon>metagenomes</taxon>
        <taxon>ecological metagenomes</taxon>
    </lineage>
</organism>
<proteinExistence type="predicted"/>
<dbReference type="AlphaFoldDB" id="A0A0F9FI14"/>
<dbReference type="EMBL" id="LAZR01030345">
    <property type="protein sequence ID" value="KKL56885.1"/>
    <property type="molecule type" value="Genomic_DNA"/>
</dbReference>
<sequence length="76" mass="7892">MGILRIDMNGSFGTSSKTFSAMDGGHADAVARAIEYLSSMVLPIAIQTDHSLHDNGEMPPNAAFGQGKAAGQTNDP</sequence>
<evidence type="ECO:0000256" key="1">
    <source>
        <dbReference type="SAM" id="MobiDB-lite"/>
    </source>
</evidence>
<gene>
    <name evidence="2" type="ORF">LCGC14_2240970</name>
</gene>
<feature type="region of interest" description="Disordered" evidence="1">
    <location>
        <begin position="51"/>
        <end position="76"/>
    </location>
</feature>